<dbReference type="Gramene" id="Bra023228.1">
    <property type="protein sequence ID" value="Bra023228.1-P"/>
    <property type="gene ID" value="Bra023228"/>
</dbReference>
<dbReference type="AlphaFoldDB" id="M4E377"/>
<evidence type="ECO:0000259" key="3">
    <source>
        <dbReference type="Pfam" id="PF12776"/>
    </source>
</evidence>
<dbReference type="Pfam" id="PF24769">
    <property type="entry name" value="At2g29880_C"/>
    <property type="match status" value="1"/>
</dbReference>
<feature type="domain" description="At2g29880-like C-terminal" evidence="4">
    <location>
        <begin position="211"/>
        <end position="235"/>
    </location>
</feature>
<feature type="compositionally biased region" description="Basic and acidic residues" evidence="2">
    <location>
        <begin position="155"/>
        <end position="167"/>
    </location>
</feature>
<dbReference type="Pfam" id="PF12776">
    <property type="entry name" value="Myb_DNA-bind_3"/>
    <property type="match status" value="1"/>
</dbReference>
<dbReference type="InParanoid" id="M4E377"/>
<dbReference type="InterPro" id="IPR024752">
    <property type="entry name" value="Myb/SANT-like_dom"/>
</dbReference>
<organism evidence="5 6">
    <name type="scientific">Brassica campestris</name>
    <name type="common">Field mustard</name>
    <dbReference type="NCBI Taxonomy" id="3711"/>
    <lineage>
        <taxon>Eukaryota</taxon>
        <taxon>Viridiplantae</taxon>
        <taxon>Streptophyta</taxon>
        <taxon>Embryophyta</taxon>
        <taxon>Tracheophyta</taxon>
        <taxon>Spermatophyta</taxon>
        <taxon>Magnoliopsida</taxon>
        <taxon>eudicotyledons</taxon>
        <taxon>Gunneridae</taxon>
        <taxon>Pentapetalae</taxon>
        <taxon>rosids</taxon>
        <taxon>malvids</taxon>
        <taxon>Brassicales</taxon>
        <taxon>Brassicaceae</taxon>
        <taxon>Brassiceae</taxon>
        <taxon>Brassica</taxon>
    </lineage>
</organism>
<reference evidence="5 6" key="1">
    <citation type="journal article" date="2011" name="Nat. Genet.">
        <title>The genome of the mesopolyploid crop species Brassica rapa.</title>
        <authorList>
            <consortium name="Brassica rapa Genome Sequencing Project Consortium"/>
            <person name="Wang X."/>
            <person name="Wang H."/>
            <person name="Wang J."/>
            <person name="Sun R."/>
            <person name="Wu J."/>
            <person name="Liu S."/>
            <person name="Bai Y."/>
            <person name="Mun J.H."/>
            <person name="Bancroft I."/>
            <person name="Cheng F."/>
            <person name="Huang S."/>
            <person name="Li X."/>
            <person name="Hua W."/>
            <person name="Wang J."/>
            <person name="Wang X."/>
            <person name="Freeling M."/>
            <person name="Pires J.C."/>
            <person name="Paterson A.H."/>
            <person name="Chalhoub B."/>
            <person name="Wang B."/>
            <person name="Hayward A."/>
            <person name="Sharpe A.G."/>
            <person name="Park B.S."/>
            <person name="Weisshaar B."/>
            <person name="Liu B."/>
            <person name="Li B."/>
            <person name="Liu B."/>
            <person name="Tong C."/>
            <person name="Song C."/>
            <person name="Duran C."/>
            <person name="Peng C."/>
            <person name="Geng C."/>
            <person name="Koh C."/>
            <person name="Lin C."/>
            <person name="Edwards D."/>
            <person name="Mu D."/>
            <person name="Shen D."/>
            <person name="Soumpourou E."/>
            <person name="Li F."/>
            <person name="Fraser F."/>
            <person name="Conant G."/>
            <person name="Lassalle G."/>
            <person name="King G.J."/>
            <person name="Bonnema G."/>
            <person name="Tang H."/>
            <person name="Wang H."/>
            <person name="Belcram H."/>
            <person name="Zhou H."/>
            <person name="Hirakawa H."/>
            <person name="Abe H."/>
            <person name="Guo H."/>
            <person name="Wang H."/>
            <person name="Jin H."/>
            <person name="Parkin I.A."/>
            <person name="Batley J."/>
            <person name="Kim J.S."/>
            <person name="Just J."/>
            <person name="Li J."/>
            <person name="Xu J."/>
            <person name="Deng J."/>
            <person name="Kim J.A."/>
            <person name="Li J."/>
            <person name="Yu J."/>
            <person name="Meng J."/>
            <person name="Wang J."/>
            <person name="Min J."/>
            <person name="Poulain J."/>
            <person name="Wang J."/>
            <person name="Hatakeyama K."/>
            <person name="Wu K."/>
            <person name="Wang L."/>
            <person name="Fang L."/>
            <person name="Trick M."/>
            <person name="Links M.G."/>
            <person name="Zhao M."/>
            <person name="Jin M."/>
            <person name="Ramchiary N."/>
            <person name="Drou N."/>
            <person name="Berkman P.J."/>
            <person name="Cai Q."/>
            <person name="Huang Q."/>
            <person name="Li R."/>
            <person name="Tabata S."/>
            <person name="Cheng S."/>
            <person name="Zhang S."/>
            <person name="Zhang S."/>
            <person name="Huang S."/>
            <person name="Sato S."/>
            <person name="Sun S."/>
            <person name="Kwon S.J."/>
            <person name="Choi S.R."/>
            <person name="Lee T.H."/>
            <person name="Fan W."/>
            <person name="Zhao X."/>
            <person name="Tan X."/>
            <person name="Xu X."/>
            <person name="Wang Y."/>
            <person name="Qiu Y."/>
            <person name="Yin Y."/>
            <person name="Li Y."/>
            <person name="Du Y."/>
            <person name="Liao Y."/>
            <person name="Lim Y."/>
            <person name="Narusaka Y."/>
            <person name="Wang Y."/>
            <person name="Wang Z."/>
            <person name="Li Z."/>
            <person name="Wang Z."/>
            <person name="Xiong Z."/>
            <person name="Zhang Z."/>
        </authorList>
    </citation>
    <scope>NUCLEOTIDE SEQUENCE [LARGE SCALE GENOMIC DNA]</scope>
    <source>
        <strain evidence="5 6">cv. Chiifu-401-42</strain>
    </source>
</reference>
<sequence>MHGSTKTFQHYSNRMKILKTKYLAAAELLRFSSGFGWDATTKRFTAPDEVWTEYIKAHPNYKKFRDETFEEFDDLKVIFERNLATGRSAIGLGDTTDARTTETAEAEKEQPNNGEEFSFNVQENYESQSSFLGSPSNDTVEKLPLRKRQKTNSLHKADDPSIQKEGVEEATSEINALTTITQKLFNLIEERESRQKQEAEQREAEKKKNNLWEAIKEVSDLEDHVRHDAVKIIHQ</sequence>
<evidence type="ECO:0000313" key="6">
    <source>
        <dbReference type="Proteomes" id="UP000011750"/>
    </source>
</evidence>
<evidence type="ECO:0000256" key="1">
    <source>
        <dbReference type="SAM" id="Coils"/>
    </source>
</evidence>
<keyword evidence="1" id="KW-0175">Coiled coil</keyword>
<feature type="compositionally biased region" description="Basic and acidic residues" evidence="2">
    <location>
        <begin position="96"/>
        <end position="110"/>
    </location>
</feature>
<dbReference type="InterPro" id="IPR056253">
    <property type="entry name" value="At2g29880-like_C"/>
</dbReference>
<reference evidence="5" key="3">
    <citation type="submission" date="2023-03" db="UniProtKB">
        <authorList>
            <consortium name="EnsemblPlants"/>
        </authorList>
    </citation>
    <scope>IDENTIFICATION</scope>
    <source>
        <strain evidence="5">cv. Chiifu-401-42</strain>
    </source>
</reference>
<feature type="coiled-coil region" evidence="1">
    <location>
        <begin position="187"/>
        <end position="224"/>
    </location>
</feature>
<dbReference type="PANTHER" id="PTHR47864">
    <property type="entry name" value="TRANSMEMBRANE PROTEIN"/>
    <property type="match status" value="1"/>
</dbReference>
<evidence type="ECO:0000256" key="2">
    <source>
        <dbReference type="SAM" id="MobiDB-lite"/>
    </source>
</evidence>
<evidence type="ECO:0000313" key="5">
    <source>
        <dbReference type="EnsemblPlants" id="Bra023228.1-P"/>
    </source>
</evidence>
<keyword evidence="6" id="KW-1185">Reference proteome</keyword>
<dbReference type="Proteomes" id="UP000011750">
    <property type="component" value="Chromosome A09"/>
</dbReference>
<dbReference type="OMA" id="ELYGWIM"/>
<reference evidence="5 6" key="2">
    <citation type="journal article" date="2018" name="Hortic Res">
        <title>Improved Brassica rapa reference genome by single-molecule sequencing and chromosome conformation capture technologies.</title>
        <authorList>
            <person name="Zhang L."/>
            <person name="Cai X."/>
            <person name="Wu J."/>
            <person name="Liu M."/>
            <person name="Grob S."/>
            <person name="Cheng F."/>
            <person name="Liang J."/>
            <person name="Cai C."/>
            <person name="Liu Z."/>
            <person name="Liu B."/>
            <person name="Wang F."/>
            <person name="Li S."/>
            <person name="Liu F."/>
            <person name="Li X."/>
            <person name="Cheng L."/>
            <person name="Yang W."/>
            <person name="Li M.H."/>
            <person name="Grossniklaus U."/>
            <person name="Zheng H."/>
            <person name="Wang X."/>
        </authorList>
    </citation>
    <scope>NUCLEOTIDE SEQUENCE [LARGE SCALE GENOMIC DNA]</scope>
    <source>
        <strain evidence="5 6">cv. Chiifu-401-42</strain>
    </source>
</reference>
<feature type="region of interest" description="Disordered" evidence="2">
    <location>
        <begin position="90"/>
        <end position="167"/>
    </location>
</feature>
<feature type="domain" description="Myb/SANT-like" evidence="3">
    <location>
        <begin position="3"/>
        <end position="54"/>
    </location>
</feature>
<protein>
    <submittedName>
        <fullName evidence="5">Uncharacterized protein</fullName>
    </submittedName>
</protein>
<dbReference type="InterPro" id="IPR055314">
    <property type="entry name" value="At2g29880-like"/>
</dbReference>
<proteinExistence type="predicted"/>
<dbReference type="eggNOG" id="ENOG502QSVV">
    <property type="taxonomic scope" value="Eukaryota"/>
</dbReference>
<dbReference type="EnsemblPlants" id="Bra023228.1">
    <property type="protein sequence ID" value="Bra023228.1-P"/>
    <property type="gene ID" value="Bra023228"/>
</dbReference>
<dbReference type="HOGENOM" id="CLU_078908_0_0_1"/>
<name>M4E377_BRACM</name>
<accession>M4E377</accession>
<feature type="compositionally biased region" description="Polar residues" evidence="2">
    <location>
        <begin position="111"/>
        <end position="138"/>
    </location>
</feature>
<evidence type="ECO:0000259" key="4">
    <source>
        <dbReference type="Pfam" id="PF24769"/>
    </source>
</evidence>
<dbReference type="PANTHER" id="PTHR47864:SF11">
    <property type="entry name" value="MYB_SANT-LIKE DOMAIN-CONTAINING PROTEIN"/>
    <property type="match status" value="1"/>
</dbReference>